<sequence>MKRIKERTKRAERYCLSFHSLQLCRRDKPVCVCAESPGARRVYWRMRRRTRTKTTCITMKMAVMR</sequence>
<keyword evidence="2" id="KW-1185">Reference proteome</keyword>
<name>A0AAE0DX76_9ROSI</name>
<evidence type="ECO:0000313" key="2">
    <source>
        <dbReference type="Proteomes" id="UP001281410"/>
    </source>
</evidence>
<comment type="caution">
    <text evidence="1">The sequence shown here is derived from an EMBL/GenBank/DDBJ whole genome shotgun (WGS) entry which is preliminary data.</text>
</comment>
<organism evidence="1 2">
    <name type="scientific">Dipteronia sinensis</name>
    <dbReference type="NCBI Taxonomy" id="43782"/>
    <lineage>
        <taxon>Eukaryota</taxon>
        <taxon>Viridiplantae</taxon>
        <taxon>Streptophyta</taxon>
        <taxon>Embryophyta</taxon>
        <taxon>Tracheophyta</taxon>
        <taxon>Spermatophyta</taxon>
        <taxon>Magnoliopsida</taxon>
        <taxon>eudicotyledons</taxon>
        <taxon>Gunneridae</taxon>
        <taxon>Pentapetalae</taxon>
        <taxon>rosids</taxon>
        <taxon>malvids</taxon>
        <taxon>Sapindales</taxon>
        <taxon>Sapindaceae</taxon>
        <taxon>Hippocastanoideae</taxon>
        <taxon>Acereae</taxon>
        <taxon>Dipteronia</taxon>
    </lineage>
</organism>
<protein>
    <submittedName>
        <fullName evidence="1">Uncharacterized protein</fullName>
    </submittedName>
</protein>
<accession>A0AAE0DX76</accession>
<dbReference type="AlphaFoldDB" id="A0AAE0DX76"/>
<gene>
    <name evidence="1" type="ORF">Dsin_025531</name>
</gene>
<evidence type="ECO:0000313" key="1">
    <source>
        <dbReference type="EMBL" id="KAK3194221.1"/>
    </source>
</evidence>
<proteinExistence type="predicted"/>
<dbReference type="Proteomes" id="UP001281410">
    <property type="component" value="Unassembled WGS sequence"/>
</dbReference>
<dbReference type="EMBL" id="JANJYJ010000008">
    <property type="protein sequence ID" value="KAK3194221.1"/>
    <property type="molecule type" value="Genomic_DNA"/>
</dbReference>
<reference evidence="1" key="1">
    <citation type="journal article" date="2023" name="Plant J.">
        <title>Genome sequences and population genomics provide insights into the demographic history, inbreeding, and mutation load of two 'living fossil' tree species of Dipteronia.</title>
        <authorList>
            <person name="Feng Y."/>
            <person name="Comes H.P."/>
            <person name="Chen J."/>
            <person name="Zhu S."/>
            <person name="Lu R."/>
            <person name="Zhang X."/>
            <person name="Li P."/>
            <person name="Qiu J."/>
            <person name="Olsen K.M."/>
            <person name="Qiu Y."/>
        </authorList>
    </citation>
    <scope>NUCLEOTIDE SEQUENCE</scope>
    <source>
        <strain evidence="1">NBL</strain>
    </source>
</reference>